<feature type="transmembrane region" description="Helical" evidence="2">
    <location>
        <begin position="134"/>
        <end position="157"/>
    </location>
</feature>
<protein>
    <submittedName>
        <fullName evidence="3">Uncharacterized protein</fullName>
    </submittedName>
</protein>
<sequence length="415" mass="43223">MRRPTTRFASRTPGDRPERRSTLMNTGPTGLWTWTQRFTVASVGSFVGSLLALLGGANKVAVLIGVFGFVCPMVFGMAYLLLPSYVGKTLVDQRLAGIHFGLAYVGVSLLVADQFVTAGILLRPLGVTLWTTGVLIFVGSLLATVGPAAVGTVAGTLGGSGRSQRSTRLATAMIPVAVCYLLVGTVALLMTVAPLGIGTVTVAQVTHYYLTGFATLLIYALGMRLLTAFFHVSLPRPVVWIVLVAGALAPAFLGTFLWIDPWFRVGGVFATLAMLGYAALVLFVILKTNRRRVGVSGIALGAIAGGTAVVSVVPVAFGFGDPISLAVHRTLILAGFFPLTIVGYAYLFFPITGGQFTGANPRAARVTIALLGAGVAVQSVGVALQYEPVRVIGILGSVIGAIGCGYLLGCRFVNG</sequence>
<feature type="transmembrane region" description="Helical" evidence="2">
    <location>
        <begin position="298"/>
        <end position="319"/>
    </location>
</feature>
<keyword evidence="2" id="KW-0472">Membrane</keyword>
<name>A0ABD5UGW0_9EURY</name>
<feature type="transmembrane region" description="Helical" evidence="2">
    <location>
        <begin position="207"/>
        <end position="226"/>
    </location>
</feature>
<dbReference type="Proteomes" id="UP001596333">
    <property type="component" value="Unassembled WGS sequence"/>
</dbReference>
<organism evidence="3 4">
    <name type="scientific">Halorubrum trueperi</name>
    <dbReference type="NCBI Taxonomy" id="2004704"/>
    <lineage>
        <taxon>Archaea</taxon>
        <taxon>Methanobacteriati</taxon>
        <taxon>Methanobacteriota</taxon>
        <taxon>Stenosarchaea group</taxon>
        <taxon>Halobacteria</taxon>
        <taxon>Halobacteriales</taxon>
        <taxon>Haloferacaceae</taxon>
        <taxon>Halorubrum</taxon>
    </lineage>
</organism>
<feature type="transmembrane region" description="Helical" evidence="2">
    <location>
        <begin position="238"/>
        <end position="259"/>
    </location>
</feature>
<dbReference type="EMBL" id="JBHSXI010000002">
    <property type="protein sequence ID" value="MFC6888383.1"/>
    <property type="molecule type" value="Genomic_DNA"/>
</dbReference>
<feature type="transmembrane region" description="Helical" evidence="2">
    <location>
        <begin position="102"/>
        <end position="122"/>
    </location>
</feature>
<feature type="transmembrane region" description="Helical" evidence="2">
    <location>
        <begin position="169"/>
        <end position="195"/>
    </location>
</feature>
<keyword evidence="2" id="KW-0812">Transmembrane</keyword>
<feature type="transmembrane region" description="Helical" evidence="2">
    <location>
        <begin position="265"/>
        <end position="286"/>
    </location>
</feature>
<reference evidence="3 4" key="1">
    <citation type="journal article" date="2019" name="Int. J. Syst. Evol. Microbiol.">
        <title>The Global Catalogue of Microorganisms (GCM) 10K type strain sequencing project: providing services to taxonomists for standard genome sequencing and annotation.</title>
        <authorList>
            <consortium name="The Broad Institute Genomics Platform"/>
            <consortium name="The Broad Institute Genome Sequencing Center for Infectious Disease"/>
            <person name="Wu L."/>
            <person name="Ma J."/>
        </authorList>
    </citation>
    <scope>NUCLEOTIDE SEQUENCE [LARGE SCALE GENOMIC DNA]</scope>
    <source>
        <strain evidence="3 4">Y73</strain>
    </source>
</reference>
<dbReference type="RefSeq" id="WP_379765302.1">
    <property type="nucleotide sequence ID" value="NZ_JBHSXI010000002.1"/>
</dbReference>
<evidence type="ECO:0000256" key="2">
    <source>
        <dbReference type="SAM" id="Phobius"/>
    </source>
</evidence>
<keyword evidence="4" id="KW-1185">Reference proteome</keyword>
<accession>A0ABD5UGW0</accession>
<proteinExistence type="predicted"/>
<feature type="transmembrane region" description="Helical" evidence="2">
    <location>
        <begin position="38"/>
        <end position="55"/>
    </location>
</feature>
<feature type="region of interest" description="Disordered" evidence="1">
    <location>
        <begin position="1"/>
        <end position="22"/>
    </location>
</feature>
<evidence type="ECO:0000313" key="4">
    <source>
        <dbReference type="Proteomes" id="UP001596333"/>
    </source>
</evidence>
<keyword evidence="2" id="KW-1133">Transmembrane helix</keyword>
<dbReference type="Gene3D" id="1.20.210.10">
    <property type="entry name" value="Cytochrome c oxidase-like, subunit I domain"/>
    <property type="match status" value="1"/>
</dbReference>
<comment type="caution">
    <text evidence="3">The sequence shown here is derived from an EMBL/GenBank/DDBJ whole genome shotgun (WGS) entry which is preliminary data.</text>
</comment>
<evidence type="ECO:0000313" key="3">
    <source>
        <dbReference type="EMBL" id="MFC6888383.1"/>
    </source>
</evidence>
<evidence type="ECO:0000256" key="1">
    <source>
        <dbReference type="SAM" id="MobiDB-lite"/>
    </source>
</evidence>
<dbReference type="AlphaFoldDB" id="A0ABD5UGW0"/>
<feature type="transmembrane region" description="Helical" evidence="2">
    <location>
        <begin position="61"/>
        <end position="82"/>
    </location>
</feature>
<feature type="transmembrane region" description="Helical" evidence="2">
    <location>
        <begin position="363"/>
        <end position="386"/>
    </location>
</feature>
<feature type="transmembrane region" description="Helical" evidence="2">
    <location>
        <begin position="331"/>
        <end position="351"/>
    </location>
</feature>
<gene>
    <name evidence="3" type="ORF">ACFQEY_04895</name>
</gene>
<feature type="transmembrane region" description="Helical" evidence="2">
    <location>
        <begin position="392"/>
        <end position="413"/>
    </location>
</feature>
<dbReference type="InterPro" id="IPR036927">
    <property type="entry name" value="Cyt_c_oxase-like_su1_sf"/>
</dbReference>